<comment type="similarity">
    <text evidence="1">Belongs to the MecA family.</text>
</comment>
<name>A0A1C6JFG3_9FIRM</name>
<dbReference type="InterPro" id="IPR038471">
    <property type="entry name" value="MecA_C_sf"/>
</dbReference>
<protein>
    <submittedName>
        <fullName evidence="2">Negative regulator of genetic competence, sporulation and motility</fullName>
    </submittedName>
</protein>
<reference evidence="2" key="1">
    <citation type="submission" date="2015-09" db="EMBL/GenBank/DDBJ databases">
        <authorList>
            <consortium name="Pathogen Informatics"/>
        </authorList>
    </citation>
    <scope>NUCLEOTIDE SEQUENCE</scope>
    <source>
        <strain evidence="2">2789STDY5834896</strain>
    </source>
</reference>
<evidence type="ECO:0000256" key="1">
    <source>
        <dbReference type="ARBA" id="ARBA00005397"/>
    </source>
</evidence>
<dbReference type="EMBL" id="FMHG01000001">
    <property type="protein sequence ID" value="SCJ80866.1"/>
    <property type="molecule type" value="Genomic_DNA"/>
</dbReference>
<dbReference type="InterPro" id="IPR008681">
    <property type="entry name" value="Neg-reg_MecA"/>
</dbReference>
<dbReference type="AlphaFoldDB" id="A0A1C6JFG3"/>
<proteinExistence type="inferred from homology"/>
<sequence length="183" mass="20766">MNIKLIDQNRLKICLKTEEVGQMRLDIANLKIDDTATKAAMVRLLGQAKSATGFSSSLEELFIEVYPHPEGCDLYFTSFTPGRPQAPRAQVFEFDTLAHCTQACMQLFCRFSHRIFKSGLYSQEGRYRLCLHPLCGDDPVFSPLLGEYGRWVGTGDISLAMTQEHWRCIEAEDALEKIVYYLG</sequence>
<evidence type="ECO:0000313" key="2">
    <source>
        <dbReference type="EMBL" id="SCJ80866.1"/>
    </source>
</evidence>
<organism evidence="2">
    <name type="scientific">uncultured Anaerotruncus sp</name>
    <dbReference type="NCBI Taxonomy" id="905011"/>
    <lineage>
        <taxon>Bacteria</taxon>
        <taxon>Bacillati</taxon>
        <taxon>Bacillota</taxon>
        <taxon>Clostridia</taxon>
        <taxon>Eubacteriales</taxon>
        <taxon>Oscillospiraceae</taxon>
        <taxon>Anaerotruncus</taxon>
        <taxon>environmental samples</taxon>
    </lineage>
</organism>
<gene>
    <name evidence="2" type="ORF">SAMEA3545359_02160</name>
</gene>
<dbReference type="Pfam" id="PF05389">
    <property type="entry name" value="MecA"/>
    <property type="match status" value="2"/>
</dbReference>
<accession>A0A1C6JFG3</accession>
<dbReference type="Gene3D" id="3.30.70.1950">
    <property type="match status" value="1"/>
</dbReference>